<gene>
    <name evidence="2" type="ORF">D7Z96_02900</name>
</gene>
<dbReference type="Pfam" id="PF04230">
    <property type="entry name" value="PS_pyruv_trans"/>
    <property type="match status" value="1"/>
</dbReference>
<comment type="caution">
    <text evidence="2">The sequence shown here is derived from an EMBL/GenBank/DDBJ whole genome shotgun (WGS) entry which is preliminary data.</text>
</comment>
<dbReference type="Proteomes" id="UP000273159">
    <property type="component" value="Unassembled WGS sequence"/>
</dbReference>
<reference evidence="3" key="2">
    <citation type="submission" date="2018-10" db="EMBL/GenBank/DDBJ databases">
        <authorList>
            <person name="Wang Y."/>
            <person name="Wang J."/>
            <person name="Yang X."/>
            <person name="Wang Z."/>
            <person name="Huang Y."/>
        </authorList>
    </citation>
    <scope>NUCLEOTIDE SEQUENCE [LARGE SCALE GENOMIC DNA]</scope>
    <source>
        <strain evidence="3">J015</strain>
    </source>
</reference>
<dbReference type="InterPro" id="IPR007345">
    <property type="entry name" value="Polysacch_pyruvyl_Trfase"/>
</dbReference>
<dbReference type="RefSeq" id="WP_120691479.1">
    <property type="nucleotide sequence ID" value="NZ_RBNH01000002.1"/>
</dbReference>
<feature type="domain" description="Polysaccharide pyruvyl transferase" evidence="1">
    <location>
        <begin position="16"/>
        <end position="316"/>
    </location>
</feature>
<dbReference type="EMBL" id="RBNH01000002">
    <property type="protein sequence ID" value="RKO26741.1"/>
    <property type="molecule type" value="Genomic_DNA"/>
</dbReference>
<name>A0A3B0FYK2_PSEPS</name>
<evidence type="ECO:0000313" key="2">
    <source>
        <dbReference type="EMBL" id="RKO26741.1"/>
    </source>
</evidence>
<accession>A0A3B0FYK2</accession>
<evidence type="ECO:0000313" key="3">
    <source>
        <dbReference type="Proteomes" id="UP000273159"/>
    </source>
</evidence>
<sequence>MMPENLYLIASGGNPNYGDELIVASWLRFLARVRPQATVWLDCPQPGTASALFAGLHPHLRTTNTLWRSCSEAPNQTAEGVWQHVDNVVAHGGTPMYDVGLMALGQAHSIHLLGGGYVNGVWPDHVGLVAGMAAVRKLNGCRLMGSGLGLMPLPENAEQLAKTFADFAALSVRDVASSRFLGIETGLDDVFLGLLHELRRSADSERAQAAAKDVMLCIQSDMTDDATFSHLRDKLGAVIQESLAQGLSVGYVEAIPGSDRRMYDALEGLIPEQNFVPFTQVWAEGLPVRRGQHWYTSRFHPHLVAAAAGAKGVAIGIRDDYYDIKHRSLLDLGTGWTYASAKDETGLPMPTGSPQFEERALRYSSHKRSEALALYPVIQ</sequence>
<reference evidence="2 3" key="1">
    <citation type="submission" date="2018-10" db="EMBL/GenBank/DDBJ databases">
        <title>Genome-guide identification and characterization of bacteria that degrade polycyclic aromatic hydrocarbons and resist hexavalent chromium simultaneously.</title>
        <authorList>
            <person name="Feng H."/>
        </authorList>
    </citation>
    <scope>NUCLEOTIDE SEQUENCE [LARGE SCALE GENOMIC DNA]</scope>
    <source>
        <strain evidence="2 3">J015</strain>
    </source>
</reference>
<organism evidence="2 3">
    <name type="scientific">Pseudarthrobacter phenanthrenivorans</name>
    <name type="common">Arthrobacter phenanthrenivorans</name>
    <dbReference type="NCBI Taxonomy" id="361575"/>
    <lineage>
        <taxon>Bacteria</taxon>
        <taxon>Bacillati</taxon>
        <taxon>Actinomycetota</taxon>
        <taxon>Actinomycetes</taxon>
        <taxon>Micrococcales</taxon>
        <taxon>Micrococcaceae</taxon>
        <taxon>Pseudarthrobacter</taxon>
    </lineage>
</organism>
<dbReference type="GO" id="GO:0016740">
    <property type="term" value="F:transferase activity"/>
    <property type="evidence" value="ECO:0007669"/>
    <property type="project" value="UniProtKB-KW"/>
</dbReference>
<evidence type="ECO:0000259" key="1">
    <source>
        <dbReference type="Pfam" id="PF04230"/>
    </source>
</evidence>
<dbReference type="AlphaFoldDB" id="A0A3B0FYK2"/>
<keyword evidence="2" id="KW-0808">Transferase</keyword>
<protein>
    <submittedName>
        <fullName evidence="2">Polysaccharide pyruvyl transferase family protein</fullName>
    </submittedName>
</protein>
<proteinExistence type="predicted"/>